<dbReference type="Proteomes" id="UP000198853">
    <property type="component" value="Unassembled WGS sequence"/>
</dbReference>
<sequence length="84" mass="9314">MDMMAWITIVGQANLPDLSAVENWGLNIVTQVITLIVIFLVTKHLAKFRVGAVVSACIFAAVVTFVVQNWDQVTEWVEALIDLL</sequence>
<dbReference type="OrthoDB" id="2939882at2"/>
<feature type="transmembrane region" description="Helical" evidence="1">
    <location>
        <begin position="24"/>
        <end position="41"/>
    </location>
</feature>
<evidence type="ECO:0000256" key="1">
    <source>
        <dbReference type="SAM" id="Phobius"/>
    </source>
</evidence>
<accession>A0A1G8PYQ5</accession>
<feature type="transmembrane region" description="Helical" evidence="1">
    <location>
        <begin position="48"/>
        <end position="67"/>
    </location>
</feature>
<organism evidence="2 3">
    <name type="scientific">Natribacillus halophilus</name>
    <dbReference type="NCBI Taxonomy" id="549003"/>
    <lineage>
        <taxon>Bacteria</taxon>
        <taxon>Bacillati</taxon>
        <taxon>Bacillota</taxon>
        <taxon>Bacilli</taxon>
        <taxon>Bacillales</taxon>
        <taxon>Bacillaceae</taxon>
        <taxon>Natribacillus</taxon>
    </lineage>
</organism>
<protein>
    <submittedName>
        <fullName evidence="2">Uncharacterized protein</fullName>
    </submittedName>
</protein>
<dbReference type="AlphaFoldDB" id="A0A1G8PYQ5"/>
<keyword evidence="1" id="KW-0472">Membrane</keyword>
<evidence type="ECO:0000313" key="2">
    <source>
        <dbReference type="EMBL" id="SDI97563.1"/>
    </source>
</evidence>
<keyword evidence="1" id="KW-0812">Transmembrane</keyword>
<dbReference type="EMBL" id="FNEN01000010">
    <property type="protein sequence ID" value="SDI97563.1"/>
    <property type="molecule type" value="Genomic_DNA"/>
</dbReference>
<dbReference type="RefSeq" id="WP_090398947.1">
    <property type="nucleotide sequence ID" value="NZ_FNEN01000010.1"/>
</dbReference>
<evidence type="ECO:0000313" key="3">
    <source>
        <dbReference type="Proteomes" id="UP000198853"/>
    </source>
</evidence>
<proteinExistence type="predicted"/>
<name>A0A1G8PYQ5_9BACI</name>
<reference evidence="2 3" key="1">
    <citation type="submission" date="2016-10" db="EMBL/GenBank/DDBJ databases">
        <authorList>
            <person name="de Groot N.N."/>
        </authorList>
    </citation>
    <scope>NUCLEOTIDE SEQUENCE [LARGE SCALE GENOMIC DNA]</scope>
    <source>
        <strain evidence="2 3">DSM 21771</strain>
    </source>
</reference>
<keyword evidence="1" id="KW-1133">Transmembrane helix</keyword>
<keyword evidence="3" id="KW-1185">Reference proteome</keyword>
<gene>
    <name evidence="2" type="ORF">SAMN04488123_11014</name>
</gene>